<dbReference type="NCBIfam" id="TIGR00756">
    <property type="entry name" value="PPR"/>
    <property type="match status" value="13"/>
</dbReference>
<keyword evidence="5" id="KW-1185">Reference proteome</keyword>
<feature type="repeat" description="PPR" evidence="3">
    <location>
        <begin position="190"/>
        <end position="224"/>
    </location>
</feature>
<feature type="repeat" description="PPR" evidence="3">
    <location>
        <begin position="576"/>
        <end position="610"/>
    </location>
</feature>
<feature type="repeat" description="PPR" evidence="3">
    <location>
        <begin position="332"/>
        <end position="366"/>
    </location>
</feature>
<feature type="repeat" description="PPR" evidence="3">
    <location>
        <begin position="295"/>
        <end position="329"/>
    </location>
</feature>
<dbReference type="Pfam" id="PF13812">
    <property type="entry name" value="PPR_3"/>
    <property type="match status" value="2"/>
</dbReference>
<name>A0AAF0WM71_DAUCS</name>
<evidence type="ECO:0000313" key="5">
    <source>
        <dbReference type="Proteomes" id="UP000077755"/>
    </source>
</evidence>
<reference evidence="4" key="2">
    <citation type="submission" date="2022-03" db="EMBL/GenBank/DDBJ databases">
        <title>Draft title - Genomic analysis of global carrot germplasm unveils the trajectory of domestication and the origin of high carotenoid orange carrot.</title>
        <authorList>
            <person name="Iorizzo M."/>
            <person name="Ellison S."/>
            <person name="Senalik D."/>
            <person name="Macko-Podgorni A."/>
            <person name="Grzebelus D."/>
            <person name="Bostan H."/>
            <person name="Rolling W."/>
            <person name="Curaba J."/>
            <person name="Simon P."/>
        </authorList>
    </citation>
    <scope>NUCLEOTIDE SEQUENCE</scope>
    <source>
        <tissue evidence="4">Leaf</tissue>
    </source>
</reference>
<evidence type="ECO:0008006" key="6">
    <source>
        <dbReference type="Google" id="ProtNLM"/>
    </source>
</evidence>
<dbReference type="SUPFAM" id="SSF48452">
    <property type="entry name" value="TPR-like"/>
    <property type="match status" value="2"/>
</dbReference>
<accession>A0AAF0WM71</accession>
<feature type="repeat" description="PPR" evidence="3">
    <location>
        <begin position="751"/>
        <end position="785"/>
    </location>
</feature>
<dbReference type="InterPro" id="IPR011990">
    <property type="entry name" value="TPR-like_helical_dom_sf"/>
</dbReference>
<evidence type="ECO:0000256" key="2">
    <source>
        <dbReference type="ARBA" id="ARBA00022737"/>
    </source>
</evidence>
<keyword evidence="2" id="KW-0677">Repeat</keyword>
<dbReference type="EMBL" id="CP093345">
    <property type="protein sequence ID" value="WOG91008.1"/>
    <property type="molecule type" value="Genomic_DNA"/>
</dbReference>
<feature type="repeat" description="PPR" evidence="3">
    <location>
        <begin position="611"/>
        <end position="645"/>
    </location>
</feature>
<feature type="repeat" description="PPR" evidence="3">
    <location>
        <begin position="155"/>
        <end position="189"/>
    </location>
</feature>
<proteinExistence type="inferred from homology"/>
<evidence type="ECO:0000256" key="1">
    <source>
        <dbReference type="ARBA" id="ARBA00007626"/>
    </source>
</evidence>
<dbReference type="PANTHER" id="PTHR47939">
    <property type="entry name" value="MEMBRANE-ASSOCIATED SALT-INDUCIBLE PROTEIN-LIKE"/>
    <property type="match status" value="1"/>
</dbReference>
<gene>
    <name evidence="4" type="ORF">DCAR_0310256</name>
</gene>
<dbReference type="InterPro" id="IPR002885">
    <property type="entry name" value="PPR_rpt"/>
</dbReference>
<dbReference type="Gene3D" id="1.25.40.10">
    <property type="entry name" value="Tetratricopeptide repeat domain"/>
    <property type="match status" value="6"/>
</dbReference>
<feature type="repeat" description="PPR" evidence="3">
    <location>
        <begin position="437"/>
        <end position="471"/>
    </location>
</feature>
<reference evidence="4" key="1">
    <citation type="journal article" date="2016" name="Nat. Genet.">
        <title>A high-quality carrot genome assembly provides new insights into carotenoid accumulation and asterid genome evolution.</title>
        <authorList>
            <person name="Iorizzo M."/>
            <person name="Ellison S."/>
            <person name="Senalik D."/>
            <person name="Zeng P."/>
            <person name="Satapoomin P."/>
            <person name="Huang J."/>
            <person name="Bowman M."/>
            <person name="Iovene M."/>
            <person name="Sanseverino W."/>
            <person name="Cavagnaro P."/>
            <person name="Yildiz M."/>
            <person name="Macko-Podgorni A."/>
            <person name="Moranska E."/>
            <person name="Grzebelus E."/>
            <person name="Grzebelus D."/>
            <person name="Ashrafi H."/>
            <person name="Zheng Z."/>
            <person name="Cheng S."/>
            <person name="Spooner D."/>
            <person name="Van Deynze A."/>
            <person name="Simon P."/>
        </authorList>
    </citation>
    <scope>NUCLEOTIDE SEQUENCE</scope>
    <source>
        <tissue evidence="4">Leaf</tissue>
    </source>
</reference>
<evidence type="ECO:0000313" key="4">
    <source>
        <dbReference type="EMBL" id="WOG91008.1"/>
    </source>
</evidence>
<organism evidence="4 5">
    <name type="scientific">Daucus carota subsp. sativus</name>
    <name type="common">Carrot</name>
    <dbReference type="NCBI Taxonomy" id="79200"/>
    <lineage>
        <taxon>Eukaryota</taxon>
        <taxon>Viridiplantae</taxon>
        <taxon>Streptophyta</taxon>
        <taxon>Embryophyta</taxon>
        <taxon>Tracheophyta</taxon>
        <taxon>Spermatophyta</taxon>
        <taxon>Magnoliopsida</taxon>
        <taxon>eudicotyledons</taxon>
        <taxon>Gunneridae</taxon>
        <taxon>Pentapetalae</taxon>
        <taxon>asterids</taxon>
        <taxon>campanulids</taxon>
        <taxon>Apiales</taxon>
        <taxon>Apiaceae</taxon>
        <taxon>Apioideae</taxon>
        <taxon>Scandiceae</taxon>
        <taxon>Daucinae</taxon>
        <taxon>Daucus</taxon>
        <taxon>Daucus sect. Daucus</taxon>
    </lineage>
</organism>
<comment type="similarity">
    <text evidence="1">Belongs to the PPR family. P subfamily.</text>
</comment>
<dbReference type="Pfam" id="PF13041">
    <property type="entry name" value="PPR_2"/>
    <property type="match status" value="5"/>
</dbReference>
<dbReference type="Pfam" id="PF01535">
    <property type="entry name" value="PPR"/>
    <property type="match status" value="1"/>
</dbReference>
<dbReference type="Proteomes" id="UP000077755">
    <property type="component" value="Chromosome 3"/>
</dbReference>
<feature type="repeat" description="PPR" evidence="3">
    <location>
        <begin position="541"/>
        <end position="575"/>
    </location>
</feature>
<dbReference type="AlphaFoldDB" id="A0AAF0WM71"/>
<feature type="repeat" description="PPR" evidence="3">
    <location>
        <begin position="260"/>
        <end position="294"/>
    </location>
</feature>
<sequence>MAALAQHHHQLQLFNHLFSPQSQKPIKLPLKPICAKPNTDEAFKPKKQVSVDYDKGTRQVSVHLSGLRKEHLPKYQRLRVDGDKFQKDWAISELVVKIMRMKHWEDIEGLLNRWAGRFARKNFPVLIREMTVRGSIEHSLQVFSWMKQQKNYCARNDIYNMMIRLHARHNRTDQARGLFFEMQEWRCKPDAETYNALISAHARAGQWRWAMNIMDDMLRAAIPPSRATYNNLINACGSSGNWKEALNVCKKMTDNGVGPDLVTHNIVLSAYKSGGEYAKALSYFELMKGTKIRPDTTTLNIVIHCLVKNRQYMKAIDIFTSMRDKRAECDPDVVTFTTMIHLYSVSGQVEDSRAVFDTMLAEGLKPNIVSYNTLLGAYALRGMSKEALLVFNEIKKNGLRPDIVSYTSLLNAYGRSQQPGKAAEVFEAMKKNNWKPNLVSYNALLDAYGSSGHLAEAVDLMHAMEQDGVYPNIVSISTLLAACGRCCQKVKIDSILSAAESRGIELNTVAYNSAIGSYMSVGEFDKALKLYSSMRKKVKCDSITYNLLISGCNKMSRYHEALKFLDEMVDLRIPLSKEVYSSAICAYSKQGQLAEAESLFCMMKEAGYSPDNIAFTAMLHAYSAAEDGDKAFALFQEMEMADVQLDSIACSSLMRAFNQGNQPARVLSVAEFMKKRRISFSDAVFSEMASACSILGDWRTTTLLISMMEPLINGLSVGLLNKVLYSIGKSGKIEIMMKLYYKIVASGTEISFSTYDILLKNLLAFGNWRKYIEVLQWMEDSGTKPSAAMFRNILSFAHKSVGTEYAVVIQKRIESLKRESFKEIPS</sequence>
<evidence type="ECO:0000256" key="3">
    <source>
        <dbReference type="PROSITE-ProRule" id="PRU00708"/>
    </source>
</evidence>
<dbReference type="PANTHER" id="PTHR47939:SF13">
    <property type="entry name" value="OS03G0201400 PROTEIN"/>
    <property type="match status" value="1"/>
</dbReference>
<feature type="repeat" description="PPR" evidence="3">
    <location>
        <begin position="225"/>
        <end position="259"/>
    </location>
</feature>
<dbReference type="FunFam" id="1.25.40.10:FF:000554">
    <property type="entry name" value="Pentatricopeptide repeat-containing protein At2g41720"/>
    <property type="match status" value="1"/>
</dbReference>
<dbReference type="PROSITE" id="PS51375">
    <property type="entry name" value="PPR"/>
    <property type="match status" value="14"/>
</dbReference>
<dbReference type="FunFam" id="1.25.40.10:FF:003312">
    <property type="entry name" value="Predicted protein"/>
    <property type="match status" value="1"/>
</dbReference>
<protein>
    <recommendedName>
        <fullName evidence="6">Pentacotripeptide-repeat region of PRORP domain-containing protein</fullName>
    </recommendedName>
</protein>
<dbReference type="KEGG" id="dcr:108215225"/>
<feature type="repeat" description="PPR" evidence="3">
    <location>
        <begin position="402"/>
        <end position="436"/>
    </location>
</feature>
<feature type="repeat" description="PPR" evidence="3">
    <location>
        <begin position="507"/>
        <end position="537"/>
    </location>
</feature>
<feature type="repeat" description="PPR" evidence="3">
    <location>
        <begin position="367"/>
        <end position="401"/>
    </location>
</feature>
<dbReference type="InterPro" id="IPR050667">
    <property type="entry name" value="PPR-containing_protein"/>
</dbReference>